<reference evidence="1 2" key="1">
    <citation type="submission" date="2019-02" db="EMBL/GenBank/DDBJ databases">
        <title>Deep-cultivation of Planctomycetes and their phenomic and genomic characterization uncovers novel biology.</title>
        <authorList>
            <person name="Wiegand S."/>
            <person name="Jogler M."/>
            <person name="Boedeker C."/>
            <person name="Pinto D."/>
            <person name="Vollmers J."/>
            <person name="Rivas-Marin E."/>
            <person name="Kohn T."/>
            <person name="Peeters S.H."/>
            <person name="Heuer A."/>
            <person name="Rast P."/>
            <person name="Oberbeckmann S."/>
            <person name="Bunk B."/>
            <person name="Jeske O."/>
            <person name="Meyerdierks A."/>
            <person name="Storesund J.E."/>
            <person name="Kallscheuer N."/>
            <person name="Luecker S."/>
            <person name="Lage O.M."/>
            <person name="Pohl T."/>
            <person name="Merkel B.J."/>
            <person name="Hornburger P."/>
            <person name="Mueller R.-W."/>
            <person name="Bruemmer F."/>
            <person name="Labrenz M."/>
            <person name="Spormann A.M."/>
            <person name="Op den Camp H."/>
            <person name="Overmann J."/>
            <person name="Amann R."/>
            <person name="Jetten M.S.M."/>
            <person name="Mascher T."/>
            <person name="Medema M.H."/>
            <person name="Devos D.P."/>
            <person name="Kaster A.-K."/>
            <person name="Ovreas L."/>
            <person name="Rohde M."/>
            <person name="Galperin M.Y."/>
            <person name="Jogler C."/>
        </authorList>
    </citation>
    <scope>NUCLEOTIDE SEQUENCE [LARGE SCALE GENOMIC DNA]</scope>
    <source>
        <strain evidence="1 2">Spa11</strain>
    </source>
</reference>
<dbReference type="Proteomes" id="UP000316426">
    <property type="component" value="Chromosome"/>
</dbReference>
<organism evidence="1 2">
    <name type="scientific">Botrimarina mediterranea</name>
    <dbReference type="NCBI Taxonomy" id="2528022"/>
    <lineage>
        <taxon>Bacteria</taxon>
        <taxon>Pseudomonadati</taxon>
        <taxon>Planctomycetota</taxon>
        <taxon>Planctomycetia</taxon>
        <taxon>Pirellulales</taxon>
        <taxon>Lacipirellulaceae</taxon>
        <taxon>Botrimarina</taxon>
    </lineage>
</organism>
<dbReference type="EMBL" id="CP036349">
    <property type="protein sequence ID" value="QDV74284.1"/>
    <property type="molecule type" value="Genomic_DNA"/>
</dbReference>
<protein>
    <submittedName>
        <fullName evidence="1">Uncharacterized protein</fullName>
    </submittedName>
</protein>
<name>A0A518K916_9BACT</name>
<proteinExistence type="predicted"/>
<gene>
    <name evidence="1" type="ORF">Spa11_24850</name>
</gene>
<dbReference type="KEGG" id="bmei:Spa11_24850"/>
<sequence length="199" mass="22204">MTEKAGMTLTDMLSTAREVLLTNGFSEASSYRLCGIDASNQGLYEDSYSLVAIVVFEAWSDLLREWTGAQAAFVDLISEHIERNESKTWDCYLLLWTPGLFPRDKSDEHQAIRYDTGRVRKLIASGAELQELGDVSTALLPLLPITERSDTTAEDSVLDRVPALLESNELPQSVIRAVVNAFHKRESLIEALHNFGKVQ</sequence>
<evidence type="ECO:0000313" key="2">
    <source>
        <dbReference type="Proteomes" id="UP000316426"/>
    </source>
</evidence>
<accession>A0A518K916</accession>
<keyword evidence="2" id="KW-1185">Reference proteome</keyword>
<dbReference type="AlphaFoldDB" id="A0A518K916"/>
<dbReference type="RefSeq" id="WP_145112567.1">
    <property type="nucleotide sequence ID" value="NZ_CP036349.1"/>
</dbReference>
<evidence type="ECO:0000313" key="1">
    <source>
        <dbReference type="EMBL" id="QDV74284.1"/>
    </source>
</evidence>